<evidence type="ECO:0000256" key="1">
    <source>
        <dbReference type="SAM" id="MobiDB-lite"/>
    </source>
</evidence>
<feature type="compositionally biased region" description="Basic and acidic residues" evidence="1">
    <location>
        <begin position="430"/>
        <end position="443"/>
    </location>
</feature>
<feature type="region of interest" description="Disordered" evidence="1">
    <location>
        <begin position="400"/>
        <end position="446"/>
    </location>
</feature>
<dbReference type="EMBL" id="ML977341">
    <property type="protein sequence ID" value="KAF2109598.1"/>
    <property type="molecule type" value="Genomic_DNA"/>
</dbReference>
<proteinExistence type="predicted"/>
<name>A0A6A5YU32_9PLEO</name>
<sequence length="464" mass="52971">MPRCGLCMRTNLDCDISSNPALDHPPVETLHLKTHSGRPPASIDQPNRLDDSIYDDQSYLLMASKETTDIIFLYLRLVGNETNKAVAGWVKKIFVEGSRYKRIKTGALSDQIHMIERQWNIPHHEPKAFRNLILDNPDRRQTWLERVQHFVSELNIKNQEPTLHKVKDVLREWNYQLSPVVQQRTKILPNETRDLIFIEERSKLHSKRMTYFIDWEAIQTLAILVWYGLWRLPANEVAVWVNSTFSPWKLRSLKRIDKLGLDIIRHWSTDALRLAPLGSEKHRESIHTLYTNLQRASGDHGTGLVEKLECIKSASEDKGMQCPGWDECTVARPSINAQAAPPSLTLHRHVRSTLDSRQATAICAEPESVGITPRGKEGAFYEPHELEQEGVVRTEQGFSGYGTVRDREGSSTSFGRKRKHLLGGGESSEDEHCFGRSEERPDNKTVTITSTPDLMKASVSYITH</sequence>
<keyword evidence="3" id="KW-1185">Reference proteome</keyword>
<reference evidence="2" key="1">
    <citation type="journal article" date="2020" name="Stud. Mycol.">
        <title>101 Dothideomycetes genomes: a test case for predicting lifestyles and emergence of pathogens.</title>
        <authorList>
            <person name="Haridas S."/>
            <person name="Albert R."/>
            <person name="Binder M."/>
            <person name="Bloem J."/>
            <person name="Labutti K."/>
            <person name="Salamov A."/>
            <person name="Andreopoulos B."/>
            <person name="Baker S."/>
            <person name="Barry K."/>
            <person name="Bills G."/>
            <person name="Bluhm B."/>
            <person name="Cannon C."/>
            <person name="Castanera R."/>
            <person name="Culley D."/>
            <person name="Daum C."/>
            <person name="Ezra D."/>
            <person name="Gonzalez J."/>
            <person name="Henrissat B."/>
            <person name="Kuo A."/>
            <person name="Liang C."/>
            <person name="Lipzen A."/>
            <person name="Lutzoni F."/>
            <person name="Magnuson J."/>
            <person name="Mondo S."/>
            <person name="Nolan M."/>
            <person name="Ohm R."/>
            <person name="Pangilinan J."/>
            <person name="Park H.-J."/>
            <person name="Ramirez L."/>
            <person name="Alfaro M."/>
            <person name="Sun H."/>
            <person name="Tritt A."/>
            <person name="Yoshinaga Y."/>
            <person name="Zwiers L.-H."/>
            <person name="Turgeon B."/>
            <person name="Goodwin S."/>
            <person name="Spatafora J."/>
            <person name="Crous P."/>
            <person name="Grigoriev I."/>
        </authorList>
    </citation>
    <scope>NUCLEOTIDE SEQUENCE</scope>
    <source>
        <strain evidence="2">CBS 627.86</strain>
    </source>
</reference>
<organism evidence="2 3">
    <name type="scientific">Lophiotrema nucula</name>
    <dbReference type="NCBI Taxonomy" id="690887"/>
    <lineage>
        <taxon>Eukaryota</taxon>
        <taxon>Fungi</taxon>
        <taxon>Dikarya</taxon>
        <taxon>Ascomycota</taxon>
        <taxon>Pezizomycotina</taxon>
        <taxon>Dothideomycetes</taxon>
        <taxon>Pleosporomycetidae</taxon>
        <taxon>Pleosporales</taxon>
        <taxon>Lophiotremataceae</taxon>
        <taxon>Lophiotrema</taxon>
    </lineage>
</organism>
<evidence type="ECO:0000313" key="3">
    <source>
        <dbReference type="Proteomes" id="UP000799770"/>
    </source>
</evidence>
<evidence type="ECO:0000313" key="2">
    <source>
        <dbReference type="EMBL" id="KAF2109598.1"/>
    </source>
</evidence>
<dbReference type="AlphaFoldDB" id="A0A6A5YU32"/>
<gene>
    <name evidence="2" type="ORF">BDV96DRAFT_651583</name>
</gene>
<protein>
    <submittedName>
        <fullName evidence="2">Uncharacterized protein</fullName>
    </submittedName>
</protein>
<accession>A0A6A5YU32</accession>
<dbReference type="Proteomes" id="UP000799770">
    <property type="component" value="Unassembled WGS sequence"/>
</dbReference>